<dbReference type="SUPFAM" id="SSF51126">
    <property type="entry name" value="Pectin lyase-like"/>
    <property type="match status" value="1"/>
</dbReference>
<dbReference type="SUPFAM" id="SSF103515">
    <property type="entry name" value="Autotransporter"/>
    <property type="match status" value="1"/>
</dbReference>
<dbReference type="InterPro" id="IPR043990">
    <property type="entry name" value="AC_1"/>
</dbReference>
<dbReference type="PANTHER" id="PTHR35037:SF3">
    <property type="entry name" value="C-TERMINAL REGION OF AIDA-LIKE PROTEIN"/>
    <property type="match status" value="1"/>
</dbReference>
<comment type="caution">
    <text evidence="3">The sequence shown here is derived from an EMBL/GenBank/DDBJ whole genome shotgun (WGS) entry which is preliminary data.</text>
</comment>
<dbReference type="Gene3D" id="2.40.128.130">
    <property type="entry name" value="Autotransporter beta-domain"/>
    <property type="match status" value="1"/>
</dbReference>
<sequence>MTRFIFVNGIIAVASLFMASENASAADVTCTTTLYFCSYGPDDVITVTTTETAGYAPLQGFGVYLNNSTAKLNDITIITSGNTSDAIRTNAENSMFRASRLTIKTSGKTADGINLSSNGNIDGDTLAYVKNFADIEVNSGIGVRANNFQNANANTVIILPDGTRVRQTGTGTATNWSEGNGYAVYAGNRDRDTNGLGRLDILLGKNNNTLGNAYVFIGANADIASSMTNGHAVYANKGGLVQLGDGAKVSTTGNNAYALYASREQQGSHTDNVRQGYIYLGGGATLRAENSPIVIRASGEGSIIANKVIDTPVIADTHERNDRIQGLDKTATHDTSGVFDVIGIMDAIDGGTIALNMSAGSQFLGSTNAHPEITQASNILLNIDGAGSQWNMDADSNLTRLTLSGGATLTPYDNSGNLTNRTLTGEVLNKGGNIDLTGATDLVGDALTIKGKYTGADGFLILNTILNDDSAATDKLIIDGDTTGNTFVRVKNIGGTGAQTVNGIRIIEVTGASDGAFKLKGDYIHKGDQAVVGGAYAYRLFHNGLGDNSADGNWYLRSELKEKKPHYQPGAPVYEIYPQFLLGLNTLPTLQQRVGNRYWSHAGNLMLSQGADTIEPYAPNSEAGSYIETSGIWGRVEGSYTKMQPRTSTSDATYDYSAYKMQAGIDGMLHEGKTGKLIGGITVHYTHGVASVWSPYDSDLGRGRISSDGYGFGGTLTWYGDDGLYLDNQAQATWHKSDLSYQGGDSVLKEGNHAFVYALSTELGKRFSLNDHWSLTPQAQLNYTVADFNSFTDVFGASVSRERAASLRGRVGVSLDYQNSWQNAQGMMNRSYVYGIANLYNEFLDGTKVDVSNVSFYNKSERLWAGIGLGGSYNWNDDKYSLYGEGSVNSSLKNFGDSYAYKGTIGLRVKW</sequence>
<dbReference type="InterPro" id="IPR012332">
    <property type="entry name" value="Autotransporter_pectin_lyase_C"/>
</dbReference>
<gene>
    <name evidence="3" type="ORF">ACFQ35_05640</name>
</gene>
<reference evidence="4" key="1">
    <citation type="journal article" date="2019" name="Int. J. Syst. Evol. Microbiol.">
        <title>The Global Catalogue of Microorganisms (GCM) 10K type strain sequencing project: providing services to taxonomists for standard genome sequencing and annotation.</title>
        <authorList>
            <consortium name="The Broad Institute Genomics Platform"/>
            <consortium name="The Broad Institute Genome Sequencing Center for Infectious Disease"/>
            <person name="Wu L."/>
            <person name="Ma J."/>
        </authorList>
    </citation>
    <scope>NUCLEOTIDE SEQUENCE [LARGE SCALE GENOMIC DNA]</scope>
    <source>
        <strain evidence="4">CCUG 49584</strain>
    </source>
</reference>
<name>A0ABW3V1Y4_9HYPH</name>
<evidence type="ECO:0000256" key="1">
    <source>
        <dbReference type="SAM" id="SignalP"/>
    </source>
</evidence>
<dbReference type="CDD" id="cd01344">
    <property type="entry name" value="PL2_Passenger_AT"/>
    <property type="match status" value="1"/>
</dbReference>
<dbReference type="PANTHER" id="PTHR35037">
    <property type="entry name" value="C-TERMINAL REGION OF AIDA-LIKE PROTEIN"/>
    <property type="match status" value="1"/>
</dbReference>
<organism evidence="3 4">
    <name type="scientific">Pseudochrobactrum kiredjianiae</name>
    <dbReference type="NCBI Taxonomy" id="386305"/>
    <lineage>
        <taxon>Bacteria</taxon>
        <taxon>Pseudomonadati</taxon>
        <taxon>Pseudomonadota</taxon>
        <taxon>Alphaproteobacteria</taxon>
        <taxon>Hyphomicrobiales</taxon>
        <taxon>Brucellaceae</taxon>
        <taxon>Pseudochrobactrum</taxon>
    </lineage>
</organism>
<dbReference type="InterPro" id="IPR011050">
    <property type="entry name" value="Pectin_lyase_fold/virulence"/>
</dbReference>
<feature type="domain" description="Autotransporter" evidence="2">
    <location>
        <begin position="625"/>
        <end position="911"/>
    </location>
</feature>
<dbReference type="EMBL" id="JBHTMA010000030">
    <property type="protein sequence ID" value="MFD1226634.1"/>
    <property type="molecule type" value="Genomic_DNA"/>
</dbReference>
<proteinExistence type="predicted"/>
<dbReference type="Pfam" id="PF18883">
    <property type="entry name" value="AC_1"/>
    <property type="match status" value="1"/>
</dbReference>
<protein>
    <submittedName>
        <fullName evidence="3">Autotransporter outer membrane beta-barrel domain-containing protein</fullName>
    </submittedName>
</protein>
<feature type="signal peptide" evidence="1">
    <location>
        <begin position="1"/>
        <end position="25"/>
    </location>
</feature>
<dbReference type="InterPro" id="IPR051551">
    <property type="entry name" value="Autotransporter_adhesion"/>
</dbReference>
<dbReference type="InterPro" id="IPR036709">
    <property type="entry name" value="Autotransporte_beta_dom_sf"/>
</dbReference>
<dbReference type="Gene3D" id="2.160.20.20">
    <property type="match status" value="1"/>
</dbReference>
<dbReference type="PROSITE" id="PS51208">
    <property type="entry name" value="AUTOTRANSPORTER"/>
    <property type="match status" value="1"/>
</dbReference>
<accession>A0ABW3V1Y4</accession>
<evidence type="ECO:0000259" key="2">
    <source>
        <dbReference type="PROSITE" id="PS51208"/>
    </source>
</evidence>
<dbReference type="Pfam" id="PF03797">
    <property type="entry name" value="Autotransporter"/>
    <property type="match status" value="1"/>
</dbReference>
<dbReference type="Proteomes" id="UP001597263">
    <property type="component" value="Unassembled WGS sequence"/>
</dbReference>
<keyword evidence="4" id="KW-1185">Reference proteome</keyword>
<dbReference type="InterPro" id="IPR005546">
    <property type="entry name" value="Autotransporte_beta"/>
</dbReference>
<dbReference type="NCBIfam" id="TIGR01414">
    <property type="entry name" value="autotrans_barl"/>
    <property type="match status" value="1"/>
</dbReference>
<evidence type="ECO:0000313" key="4">
    <source>
        <dbReference type="Proteomes" id="UP001597263"/>
    </source>
</evidence>
<dbReference type="SMART" id="SM00869">
    <property type="entry name" value="Autotransporter"/>
    <property type="match status" value="1"/>
</dbReference>
<dbReference type="RefSeq" id="WP_289388361.1">
    <property type="nucleotide sequence ID" value="NZ_JAUCBM010000011.1"/>
</dbReference>
<feature type="chain" id="PRO_5047501997" evidence="1">
    <location>
        <begin position="26"/>
        <end position="911"/>
    </location>
</feature>
<dbReference type="InterPro" id="IPR006315">
    <property type="entry name" value="OM_autotransptr_brl_dom"/>
</dbReference>
<keyword evidence="1" id="KW-0732">Signal</keyword>
<evidence type="ECO:0000313" key="3">
    <source>
        <dbReference type="EMBL" id="MFD1226634.1"/>
    </source>
</evidence>